<evidence type="ECO:0000256" key="6">
    <source>
        <dbReference type="SAM" id="Phobius"/>
    </source>
</evidence>
<dbReference type="Pfam" id="PF03798">
    <property type="entry name" value="TRAM_LAG1_CLN8"/>
    <property type="match status" value="1"/>
</dbReference>
<dbReference type="Proteomes" id="UP000800093">
    <property type="component" value="Unassembled WGS sequence"/>
</dbReference>
<feature type="domain" description="TLC" evidence="7">
    <location>
        <begin position="68"/>
        <end position="278"/>
    </location>
</feature>
<dbReference type="AlphaFoldDB" id="A0A9P4KCV7"/>
<keyword evidence="2 5" id="KW-0812">Transmembrane</keyword>
<comment type="caution">
    <text evidence="8">The sequence shown here is derived from an EMBL/GenBank/DDBJ whole genome shotgun (WGS) entry which is preliminary data.</text>
</comment>
<accession>A0A9P4KCV7</accession>
<dbReference type="GO" id="GO:0055088">
    <property type="term" value="P:lipid homeostasis"/>
    <property type="evidence" value="ECO:0007669"/>
    <property type="project" value="TreeGrafter"/>
</dbReference>
<evidence type="ECO:0000256" key="4">
    <source>
        <dbReference type="ARBA" id="ARBA00023136"/>
    </source>
</evidence>
<dbReference type="PANTHER" id="PTHR13439">
    <property type="entry name" value="CT120 PROTEIN"/>
    <property type="match status" value="1"/>
</dbReference>
<reference evidence="9" key="1">
    <citation type="journal article" date="2020" name="Stud. Mycol.">
        <title>101 Dothideomycetes genomes: A test case for predicting lifestyles and emergence of pathogens.</title>
        <authorList>
            <person name="Haridas S."/>
            <person name="Albert R."/>
            <person name="Binder M."/>
            <person name="Bloem J."/>
            <person name="LaButti K."/>
            <person name="Salamov A."/>
            <person name="Andreopoulos B."/>
            <person name="Baker S."/>
            <person name="Barry K."/>
            <person name="Bills G."/>
            <person name="Bluhm B."/>
            <person name="Cannon C."/>
            <person name="Castanera R."/>
            <person name="Culley D."/>
            <person name="Daum C."/>
            <person name="Ezra D."/>
            <person name="Gonzalez J."/>
            <person name="Henrissat B."/>
            <person name="Kuo A."/>
            <person name="Liang C."/>
            <person name="Lipzen A."/>
            <person name="Lutzoni F."/>
            <person name="Magnuson J."/>
            <person name="Mondo S."/>
            <person name="Nolan M."/>
            <person name="Ohm R."/>
            <person name="Pangilinan J."/>
            <person name="Park H.-J."/>
            <person name="Ramirez L."/>
            <person name="Alfaro M."/>
            <person name="Sun H."/>
            <person name="Tritt A."/>
            <person name="Yoshinaga Y."/>
            <person name="Zwiers L.-H."/>
            <person name="Turgeon B."/>
            <person name="Goodwin S."/>
            <person name="Spatafora J."/>
            <person name="Crous P."/>
            <person name="Grigoriev I."/>
        </authorList>
    </citation>
    <scope>NUCLEOTIDE SEQUENCE [LARGE SCALE GENOMIC DNA]</scope>
    <source>
        <strain evidence="9">CBS 304.66</strain>
    </source>
</reference>
<proteinExistence type="predicted"/>
<dbReference type="EMBL" id="ML986599">
    <property type="protein sequence ID" value="KAF2266356.1"/>
    <property type="molecule type" value="Genomic_DNA"/>
</dbReference>
<dbReference type="PANTHER" id="PTHR13439:SF0">
    <property type="entry name" value="TOPOISOMERASE I DAMAGE AFFECTED PROTEIN 4"/>
    <property type="match status" value="1"/>
</dbReference>
<protein>
    <recommendedName>
        <fullName evidence="7">TLC domain-containing protein</fullName>
    </recommendedName>
</protein>
<sequence length="291" mass="34450">MWNQFLQPFDQMFEYIQPICNYLKLPLLPGHIHEVFGALLFYQILYMYIGPRISTYLAPKTYPIFQGRSKLDWNIHIVSMTQATFISFLSQYVVLFDYERKRMTAQERAYGYTELSTTALAIANGYFIWHFIMMTKHVNAYGWGMVAHACATNFLMIQGFRPAFLTYGVASYLYEWSNIPLNIHRALGKLKMEKSKLYVFNGVTLFIVFFFCRIWWGTYLTWWFYKDIWNAYISPPPKGVEKLPTWLLFGHAIATTTLQSLNFVWFFLIARILLSRVVYKKEKRWTSAKGE</sequence>
<dbReference type="OrthoDB" id="10266980at2759"/>
<evidence type="ECO:0000256" key="1">
    <source>
        <dbReference type="ARBA" id="ARBA00004141"/>
    </source>
</evidence>
<dbReference type="SMART" id="SM00724">
    <property type="entry name" value="TLC"/>
    <property type="match status" value="1"/>
</dbReference>
<dbReference type="InterPro" id="IPR006634">
    <property type="entry name" value="TLC-dom"/>
</dbReference>
<keyword evidence="4 5" id="KW-0472">Membrane</keyword>
<dbReference type="PROSITE" id="PS50922">
    <property type="entry name" value="TLC"/>
    <property type="match status" value="1"/>
</dbReference>
<evidence type="ECO:0000256" key="3">
    <source>
        <dbReference type="ARBA" id="ARBA00022989"/>
    </source>
</evidence>
<evidence type="ECO:0000256" key="5">
    <source>
        <dbReference type="PROSITE-ProRule" id="PRU00205"/>
    </source>
</evidence>
<dbReference type="GO" id="GO:0005783">
    <property type="term" value="C:endoplasmic reticulum"/>
    <property type="evidence" value="ECO:0007669"/>
    <property type="project" value="TreeGrafter"/>
</dbReference>
<feature type="transmembrane region" description="Helical" evidence="6">
    <location>
        <begin position="73"/>
        <end position="98"/>
    </location>
</feature>
<feature type="transmembrane region" description="Helical" evidence="6">
    <location>
        <begin position="246"/>
        <end position="274"/>
    </location>
</feature>
<evidence type="ECO:0000259" key="7">
    <source>
        <dbReference type="PROSITE" id="PS50922"/>
    </source>
</evidence>
<name>A0A9P4KCV7_9PLEO</name>
<keyword evidence="3 6" id="KW-1133">Transmembrane helix</keyword>
<evidence type="ECO:0000256" key="2">
    <source>
        <dbReference type="ARBA" id="ARBA00022692"/>
    </source>
</evidence>
<dbReference type="GO" id="GO:0016020">
    <property type="term" value="C:membrane"/>
    <property type="evidence" value="ECO:0007669"/>
    <property type="project" value="UniProtKB-SubCell"/>
</dbReference>
<evidence type="ECO:0000313" key="9">
    <source>
        <dbReference type="Proteomes" id="UP000800093"/>
    </source>
</evidence>
<feature type="transmembrane region" description="Helical" evidence="6">
    <location>
        <begin position="35"/>
        <end position="53"/>
    </location>
</feature>
<gene>
    <name evidence="8" type="ORF">CC78DRAFT_513843</name>
</gene>
<feature type="transmembrane region" description="Helical" evidence="6">
    <location>
        <begin position="197"/>
        <end position="216"/>
    </location>
</feature>
<evidence type="ECO:0000313" key="8">
    <source>
        <dbReference type="EMBL" id="KAF2266356.1"/>
    </source>
</evidence>
<dbReference type="InterPro" id="IPR050846">
    <property type="entry name" value="TLCD"/>
</dbReference>
<comment type="subcellular location">
    <subcellularLocation>
        <location evidence="1">Membrane</location>
        <topology evidence="1">Multi-pass membrane protein</topology>
    </subcellularLocation>
</comment>
<keyword evidence="9" id="KW-1185">Reference proteome</keyword>
<organism evidence="8 9">
    <name type="scientific">Lojkania enalia</name>
    <dbReference type="NCBI Taxonomy" id="147567"/>
    <lineage>
        <taxon>Eukaryota</taxon>
        <taxon>Fungi</taxon>
        <taxon>Dikarya</taxon>
        <taxon>Ascomycota</taxon>
        <taxon>Pezizomycotina</taxon>
        <taxon>Dothideomycetes</taxon>
        <taxon>Pleosporomycetidae</taxon>
        <taxon>Pleosporales</taxon>
        <taxon>Pleosporales incertae sedis</taxon>
        <taxon>Lojkania</taxon>
    </lineage>
</organism>
<feature type="transmembrane region" description="Helical" evidence="6">
    <location>
        <begin position="110"/>
        <end position="132"/>
    </location>
</feature>